<keyword evidence="2" id="KW-0812">Transmembrane</keyword>
<evidence type="ECO:0000256" key="1">
    <source>
        <dbReference type="SAM" id="MobiDB-lite"/>
    </source>
</evidence>
<proteinExistence type="predicted"/>
<accession>A0A430FB40</accession>
<sequence>MSMGKETEMGDLIFSREPQRPAVKDIANERGGRNGSEQRNVGGNENGLGARGMRRMRAKIAAILVGAGAALAMLLSPALALAAEATGNVVSDRTPLTGMDMVSVVGLMVVMVAVGACIILHRMHSGSSSSRE</sequence>
<keyword evidence="2" id="KW-1133">Transmembrane helix</keyword>
<gene>
    <name evidence="3" type="ORF">D2E23_1900</name>
</gene>
<feature type="transmembrane region" description="Helical" evidence="2">
    <location>
        <begin position="60"/>
        <end position="81"/>
    </location>
</feature>
<feature type="region of interest" description="Disordered" evidence="1">
    <location>
        <begin position="20"/>
        <end position="49"/>
    </location>
</feature>
<comment type="caution">
    <text evidence="3">The sequence shown here is derived from an EMBL/GenBank/DDBJ whole genome shotgun (WGS) entry which is preliminary data.</text>
</comment>
<keyword evidence="2" id="KW-0472">Membrane</keyword>
<reference evidence="3 4" key="1">
    <citation type="submission" date="2018-09" db="EMBL/GenBank/DDBJ databases">
        <title>Characterization of the phylogenetic diversity of five novel species belonging to the genus Bifidobacterium.</title>
        <authorList>
            <person name="Lugli G.A."/>
            <person name="Duranti S."/>
            <person name="Milani C."/>
        </authorList>
    </citation>
    <scope>NUCLEOTIDE SEQUENCE [LARGE SCALE GENOMIC DNA]</scope>
    <source>
        <strain evidence="3 4">2028B</strain>
    </source>
</reference>
<dbReference type="Proteomes" id="UP000288607">
    <property type="component" value="Unassembled WGS sequence"/>
</dbReference>
<name>A0A430FB40_9BIFI</name>
<evidence type="ECO:0000313" key="4">
    <source>
        <dbReference type="Proteomes" id="UP000288607"/>
    </source>
</evidence>
<organism evidence="3 4">
    <name type="scientific">Bifidobacterium callimiconis</name>
    <dbReference type="NCBI Taxonomy" id="2306973"/>
    <lineage>
        <taxon>Bacteria</taxon>
        <taxon>Bacillati</taxon>
        <taxon>Actinomycetota</taxon>
        <taxon>Actinomycetes</taxon>
        <taxon>Bifidobacteriales</taxon>
        <taxon>Bifidobacteriaceae</taxon>
        <taxon>Bifidobacterium</taxon>
    </lineage>
</organism>
<keyword evidence="4" id="KW-1185">Reference proteome</keyword>
<feature type="transmembrane region" description="Helical" evidence="2">
    <location>
        <begin position="101"/>
        <end position="121"/>
    </location>
</feature>
<evidence type="ECO:0000256" key="2">
    <source>
        <dbReference type="SAM" id="Phobius"/>
    </source>
</evidence>
<dbReference type="AlphaFoldDB" id="A0A430FB40"/>
<protein>
    <submittedName>
        <fullName evidence="3">Uncharacterized protein</fullName>
    </submittedName>
</protein>
<evidence type="ECO:0000313" key="3">
    <source>
        <dbReference type="EMBL" id="RSX50049.1"/>
    </source>
</evidence>
<feature type="compositionally biased region" description="Basic and acidic residues" evidence="1">
    <location>
        <begin position="20"/>
        <end position="32"/>
    </location>
</feature>
<dbReference type="EMBL" id="QXGJ01000011">
    <property type="protein sequence ID" value="RSX50049.1"/>
    <property type="molecule type" value="Genomic_DNA"/>
</dbReference>